<keyword evidence="4 7" id="KW-1133">Transmembrane helix</keyword>
<reference evidence="10 11" key="1">
    <citation type="submission" date="2016-10" db="EMBL/GenBank/DDBJ databases">
        <authorList>
            <person name="de Groot N.N."/>
        </authorList>
    </citation>
    <scope>NUCLEOTIDE SEQUENCE [LARGE SCALE GENOMIC DNA]</scope>
    <source>
        <strain evidence="10 11">CGMCC 4.6533</strain>
    </source>
</reference>
<dbReference type="RefSeq" id="WP_090943712.1">
    <property type="nucleotide sequence ID" value="NZ_FNDJ01000023.1"/>
</dbReference>
<protein>
    <submittedName>
        <fullName evidence="10">Putative ABC transport system permease protein</fullName>
    </submittedName>
</protein>
<gene>
    <name evidence="10" type="ORF">SAMN05421869_123101</name>
</gene>
<feature type="domain" description="ABC3 transporter permease C-terminal" evidence="8">
    <location>
        <begin position="297"/>
        <end position="409"/>
    </location>
</feature>
<comment type="subcellular location">
    <subcellularLocation>
        <location evidence="1">Cell membrane</location>
        <topology evidence="1">Multi-pass membrane protein</topology>
    </subcellularLocation>
</comment>
<keyword evidence="3 7" id="KW-0812">Transmembrane</keyword>
<dbReference type="Pfam" id="PF12704">
    <property type="entry name" value="MacB_PCD"/>
    <property type="match status" value="1"/>
</dbReference>
<feature type="transmembrane region" description="Helical" evidence="7">
    <location>
        <begin position="46"/>
        <end position="66"/>
    </location>
</feature>
<dbReference type="GO" id="GO:0005886">
    <property type="term" value="C:plasma membrane"/>
    <property type="evidence" value="ECO:0007669"/>
    <property type="project" value="UniProtKB-SubCell"/>
</dbReference>
<evidence type="ECO:0000259" key="8">
    <source>
        <dbReference type="Pfam" id="PF02687"/>
    </source>
</evidence>
<feature type="domain" description="MacB-like periplasmic core" evidence="9">
    <location>
        <begin position="47"/>
        <end position="253"/>
    </location>
</feature>
<dbReference type="Proteomes" id="UP000199202">
    <property type="component" value="Unassembled WGS sequence"/>
</dbReference>
<dbReference type="Pfam" id="PF02687">
    <property type="entry name" value="FtsX"/>
    <property type="match status" value="1"/>
</dbReference>
<feature type="transmembrane region" description="Helical" evidence="7">
    <location>
        <begin position="380"/>
        <end position="402"/>
    </location>
</feature>
<evidence type="ECO:0000313" key="11">
    <source>
        <dbReference type="Proteomes" id="UP000199202"/>
    </source>
</evidence>
<sequence length="416" mass="43100">MTATDRPRTFPGTPATSGSDIGLSRLRAADLIPVATGGLRTRRVRVLLSMLGIAIGISAVVAVLGITRSSQADLLARLDRLGTNLLTVVNGSNLSDAEVPLPATATTTIGHTEGVEAVAPTAELAGVGVYRSDKIPPQITGGLSVRAADSSLVSTLGADMLAGTYLNEATSRYPTTVLGHTAAETLGITDLSGAPRVWLGGRWYTVIGILRPIELASEINRSALIGFPVAARDFAYNDRPSRIYVRSQTERTLEVFEVLARAANPKNPNEVAVSRPSDVLTARLEVANATTTMFVGLGAVALLVGGIGIANVMVISVLERRSEIGLRRALGAARRHVAAQFVVESFLLGTAGGVAGVLVGVTVTYGMAVHLGWQVIIPPAAMSAGLGTAMAIGVLSGIYPALRAASMPPTQALRTS</sequence>
<feature type="transmembrane region" description="Helical" evidence="7">
    <location>
        <begin position="339"/>
        <end position="368"/>
    </location>
</feature>
<keyword evidence="5 7" id="KW-0472">Membrane</keyword>
<dbReference type="AlphaFoldDB" id="A0A1G9I734"/>
<dbReference type="PANTHER" id="PTHR30572">
    <property type="entry name" value="MEMBRANE COMPONENT OF TRANSPORTER-RELATED"/>
    <property type="match status" value="1"/>
</dbReference>
<dbReference type="PANTHER" id="PTHR30572:SF4">
    <property type="entry name" value="ABC TRANSPORTER PERMEASE YTRF"/>
    <property type="match status" value="1"/>
</dbReference>
<feature type="transmembrane region" description="Helical" evidence="7">
    <location>
        <begin position="293"/>
        <end position="318"/>
    </location>
</feature>
<comment type="similarity">
    <text evidence="6">Belongs to the ABC-4 integral membrane protein family.</text>
</comment>
<evidence type="ECO:0000256" key="7">
    <source>
        <dbReference type="SAM" id="Phobius"/>
    </source>
</evidence>
<dbReference type="InterPro" id="IPR050250">
    <property type="entry name" value="Macrolide_Exporter_MacB"/>
</dbReference>
<dbReference type="STRING" id="633440.SAMN05421869_123101"/>
<dbReference type="OrthoDB" id="9780560at2"/>
<dbReference type="GO" id="GO:0022857">
    <property type="term" value="F:transmembrane transporter activity"/>
    <property type="evidence" value="ECO:0007669"/>
    <property type="project" value="TreeGrafter"/>
</dbReference>
<name>A0A1G9I734_9ACTN</name>
<evidence type="ECO:0000256" key="6">
    <source>
        <dbReference type="ARBA" id="ARBA00038076"/>
    </source>
</evidence>
<evidence type="ECO:0000256" key="1">
    <source>
        <dbReference type="ARBA" id="ARBA00004651"/>
    </source>
</evidence>
<proteinExistence type="inferred from homology"/>
<evidence type="ECO:0000313" key="10">
    <source>
        <dbReference type="EMBL" id="SDL21041.1"/>
    </source>
</evidence>
<dbReference type="EMBL" id="FNDJ01000023">
    <property type="protein sequence ID" value="SDL21041.1"/>
    <property type="molecule type" value="Genomic_DNA"/>
</dbReference>
<keyword evidence="11" id="KW-1185">Reference proteome</keyword>
<evidence type="ECO:0000256" key="5">
    <source>
        <dbReference type="ARBA" id="ARBA00023136"/>
    </source>
</evidence>
<evidence type="ECO:0000256" key="4">
    <source>
        <dbReference type="ARBA" id="ARBA00022989"/>
    </source>
</evidence>
<evidence type="ECO:0000259" key="9">
    <source>
        <dbReference type="Pfam" id="PF12704"/>
    </source>
</evidence>
<evidence type="ECO:0000256" key="2">
    <source>
        <dbReference type="ARBA" id="ARBA00022475"/>
    </source>
</evidence>
<organism evidence="10 11">
    <name type="scientific">Nonomuraea jiangxiensis</name>
    <dbReference type="NCBI Taxonomy" id="633440"/>
    <lineage>
        <taxon>Bacteria</taxon>
        <taxon>Bacillati</taxon>
        <taxon>Actinomycetota</taxon>
        <taxon>Actinomycetes</taxon>
        <taxon>Streptosporangiales</taxon>
        <taxon>Streptosporangiaceae</taxon>
        <taxon>Nonomuraea</taxon>
    </lineage>
</organism>
<accession>A0A1G9I734</accession>
<dbReference type="InterPro" id="IPR003838">
    <property type="entry name" value="ABC3_permease_C"/>
</dbReference>
<dbReference type="InterPro" id="IPR025857">
    <property type="entry name" value="MacB_PCD"/>
</dbReference>
<keyword evidence="2" id="KW-1003">Cell membrane</keyword>
<evidence type="ECO:0000256" key="3">
    <source>
        <dbReference type="ARBA" id="ARBA00022692"/>
    </source>
</evidence>